<evidence type="ECO:0000313" key="4">
    <source>
        <dbReference type="EMBL" id="KAF6722213.1"/>
    </source>
</evidence>
<keyword evidence="1 2" id="KW-0862">Zinc</keyword>
<dbReference type="PANTHER" id="PTHR10127">
    <property type="entry name" value="DISCOIDIN, CUB, EGF, LAMININ , AND ZINC METALLOPROTEASE DOMAIN CONTAINING"/>
    <property type="match status" value="1"/>
</dbReference>
<keyword evidence="1 2" id="KW-0482">Metalloprotease</keyword>
<comment type="caution">
    <text evidence="4">The sequence shown here is derived from an EMBL/GenBank/DDBJ whole genome shotgun (WGS) entry which is preliminary data.</text>
</comment>
<reference evidence="4" key="1">
    <citation type="journal article" name="BMC Genomics">
        <title>Long-read sequencing and de novo genome assembly of marine medaka (Oryzias melastigma).</title>
        <authorList>
            <person name="Liang P."/>
            <person name="Saqib H.S.A."/>
            <person name="Ni X."/>
            <person name="Shen Y."/>
        </authorList>
    </citation>
    <scope>NUCLEOTIDE SEQUENCE</scope>
    <source>
        <strain evidence="4">Bigg-433</strain>
    </source>
</reference>
<evidence type="ECO:0000256" key="1">
    <source>
        <dbReference type="PROSITE-ProRule" id="PRU01211"/>
    </source>
</evidence>
<evidence type="ECO:0000259" key="3">
    <source>
        <dbReference type="PROSITE" id="PS51864"/>
    </source>
</evidence>
<dbReference type="AlphaFoldDB" id="A0A834C6W1"/>
<organism evidence="4 5">
    <name type="scientific">Oryzias melastigma</name>
    <name type="common">Marine medaka</name>
    <dbReference type="NCBI Taxonomy" id="30732"/>
    <lineage>
        <taxon>Eukaryota</taxon>
        <taxon>Metazoa</taxon>
        <taxon>Chordata</taxon>
        <taxon>Craniata</taxon>
        <taxon>Vertebrata</taxon>
        <taxon>Euteleostomi</taxon>
        <taxon>Actinopterygii</taxon>
        <taxon>Neopterygii</taxon>
        <taxon>Teleostei</taxon>
        <taxon>Neoteleostei</taxon>
        <taxon>Acanthomorphata</taxon>
        <taxon>Ovalentaria</taxon>
        <taxon>Atherinomorphae</taxon>
        <taxon>Beloniformes</taxon>
        <taxon>Adrianichthyidae</taxon>
        <taxon>Oryziinae</taxon>
        <taxon>Oryzias</taxon>
    </lineage>
</organism>
<dbReference type="Proteomes" id="UP000646548">
    <property type="component" value="Unassembled WGS sequence"/>
</dbReference>
<dbReference type="Pfam" id="PF01400">
    <property type="entry name" value="Astacin"/>
    <property type="match status" value="1"/>
</dbReference>
<dbReference type="EMBL" id="WKFB01000466">
    <property type="protein sequence ID" value="KAF6722213.1"/>
    <property type="molecule type" value="Genomic_DNA"/>
</dbReference>
<proteinExistence type="predicted"/>
<dbReference type="EC" id="3.4.24.-" evidence="2"/>
<feature type="chain" id="PRO_5033107544" description="Metalloendopeptidase" evidence="2">
    <location>
        <begin position="21"/>
        <end position="263"/>
    </location>
</feature>
<dbReference type="PRINTS" id="PR00480">
    <property type="entry name" value="ASTACIN"/>
</dbReference>
<name>A0A834C6W1_ORYME</name>
<evidence type="ECO:0000313" key="5">
    <source>
        <dbReference type="Proteomes" id="UP000646548"/>
    </source>
</evidence>
<accession>A0A834C6W1</accession>
<protein>
    <recommendedName>
        <fullName evidence="2">Metalloendopeptidase</fullName>
        <ecNumber evidence="2">3.4.24.-</ecNumber>
    </recommendedName>
</protein>
<dbReference type="CDD" id="cd04280">
    <property type="entry name" value="ZnMc_astacin_like"/>
    <property type="match status" value="1"/>
</dbReference>
<dbReference type="InterPro" id="IPR001506">
    <property type="entry name" value="Peptidase_M12A"/>
</dbReference>
<dbReference type="SMART" id="SM00235">
    <property type="entry name" value="ZnMc"/>
    <property type="match status" value="1"/>
</dbReference>
<comment type="cofactor">
    <cofactor evidence="1 2">
        <name>Zn(2+)</name>
        <dbReference type="ChEBI" id="CHEBI:29105"/>
    </cofactor>
    <text evidence="1 2">Binds 1 zinc ion per subunit.</text>
</comment>
<dbReference type="Gene3D" id="3.40.390.10">
    <property type="entry name" value="Collagenase (Catalytic Domain)"/>
    <property type="match status" value="1"/>
</dbReference>
<evidence type="ECO:0000256" key="2">
    <source>
        <dbReference type="RuleBase" id="RU361183"/>
    </source>
</evidence>
<feature type="signal peptide" evidence="2">
    <location>
        <begin position="1"/>
        <end position="20"/>
    </location>
</feature>
<keyword evidence="1 2" id="KW-0378">Hydrolase</keyword>
<feature type="binding site" evidence="1">
    <location>
        <position position="153"/>
    </location>
    <ligand>
        <name>Zn(2+)</name>
        <dbReference type="ChEBI" id="CHEBI:29105"/>
        <note>catalytic</note>
    </ligand>
</feature>
<keyword evidence="1 2" id="KW-0645">Protease</keyword>
<dbReference type="GO" id="GO:0004222">
    <property type="term" value="F:metalloendopeptidase activity"/>
    <property type="evidence" value="ECO:0007669"/>
    <property type="project" value="UniProtKB-UniRule"/>
</dbReference>
<gene>
    <name evidence="4" type="ORF">FQA47_004035</name>
</gene>
<dbReference type="InterPro" id="IPR006026">
    <property type="entry name" value="Peptidase_Metallo"/>
</dbReference>
<dbReference type="GO" id="GO:0006508">
    <property type="term" value="P:proteolysis"/>
    <property type="evidence" value="ECO:0007669"/>
    <property type="project" value="UniProtKB-KW"/>
</dbReference>
<dbReference type="InterPro" id="IPR024079">
    <property type="entry name" value="MetalloPept_cat_dom_sf"/>
</dbReference>
<sequence>MLLRLLLLLLLAEAMRNVNSGPLKGAKKVSHTKEELKKQHDPETLEEMLNEDYALVEGDILLKNSRNVVGNRWPMLSIPYDISPEINGRTRDILAAMAMVSDHTCLSFHRRNDSQHDYIFFKIGHGCASYVGFRGGAQNVFVAPECSVGNIAHEILHTLGFQHEHTRMDREKYITILTQNIISGMENNFQTYNGETFNLQYDYASIMHYGRKFFSSNGEPTIVPNKDVEDMGQRTRLTPSDIQRVLLLYGCGTEGKGDKNMTV</sequence>
<dbReference type="PANTHER" id="PTHR10127:SF870">
    <property type="entry name" value="METALLOENDOPEPTIDASE"/>
    <property type="match status" value="1"/>
</dbReference>
<feature type="domain" description="Peptidase M12A" evidence="3">
    <location>
        <begin position="67"/>
        <end position="252"/>
    </location>
</feature>
<keyword evidence="2" id="KW-0732">Signal</keyword>
<feature type="binding site" evidence="1">
    <location>
        <position position="163"/>
    </location>
    <ligand>
        <name>Zn(2+)</name>
        <dbReference type="ChEBI" id="CHEBI:29105"/>
        <note>catalytic</note>
    </ligand>
</feature>
<feature type="binding site" evidence="1">
    <location>
        <position position="157"/>
    </location>
    <ligand>
        <name>Zn(2+)</name>
        <dbReference type="ChEBI" id="CHEBI:29105"/>
        <note>catalytic</note>
    </ligand>
</feature>
<dbReference type="GO" id="GO:0008270">
    <property type="term" value="F:zinc ion binding"/>
    <property type="evidence" value="ECO:0007669"/>
    <property type="project" value="UniProtKB-UniRule"/>
</dbReference>
<dbReference type="SUPFAM" id="SSF55486">
    <property type="entry name" value="Metalloproteases ('zincins'), catalytic domain"/>
    <property type="match status" value="1"/>
</dbReference>
<comment type="caution">
    <text evidence="1">Lacks conserved residue(s) required for the propagation of feature annotation.</text>
</comment>
<dbReference type="InterPro" id="IPR034035">
    <property type="entry name" value="Astacin-like_dom"/>
</dbReference>
<dbReference type="PROSITE" id="PS51864">
    <property type="entry name" value="ASTACIN"/>
    <property type="match status" value="1"/>
</dbReference>
<feature type="active site" evidence="1">
    <location>
        <position position="154"/>
    </location>
</feature>
<keyword evidence="1 2" id="KW-0479">Metal-binding</keyword>